<evidence type="ECO:0000313" key="3">
    <source>
        <dbReference type="Proteomes" id="UP001178461"/>
    </source>
</evidence>
<gene>
    <name evidence="2" type="ORF">PODLI_1B041007</name>
</gene>
<reference evidence="2" key="1">
    <citation type="submission" date="2022-12" db="EMBL/GenBank/DDBJ databases">
        <authorList>
            <person name="Alioto T."/>
            <person name="Alioto T."/>
            <person name="Gomez Garrido J."/>
        </authorList>
    </citation>
    <scope>NUCLEOTIDE SEQUENCE</scope>
</reference>
<feature type="region of interest" description="Disordered" evidence="1">
    <location>
        <begin position="1"/>
        <end position="22"/>
    </location>
</feature>
<feature type="compositionally biased region" description="Pro residues" evidence="1">
    <location>
        <begin position="129"/>
        <end position="147"/>
    </location>
</feature>
<feature type="compositionally biased region" description="Basic and acidic residues" evidence="1">
    <location>
        <begin position="166"/>
        <end position="178"/>
    </location>
</feature>
<feature type="compositionally biased region" description="Basic and acidic residues" evidence="1">
    <location>
        <begin position="58"/>
        <end position="81"/>
    </location>
</feature>
<dbReference type="Proteomes" id="UP001178461">
    <property type="component" value="Chromosome 7"/>
</dbReference>
<evidence type="ECO:0000256" key="1">
    <source>
        <dbReference type="SAM" id="MobiDB-lite"/>
    </source>
</evidence>
<organism evidence="2 3">
    <name type="scientific">Podarcis lilfordi</name>
    <name type="common">Lilford's wall lizard</name>
    <dbReference type="NCBI Taxonomy" id="74358"/>
    <lineage>
        <taxon>Eukaryota</taxon>
        <taxon>Metazoa</taxon>
        <taxon>Chordata</taxon>
        <taxon>Craniata</taxon>
        <taxon>Vertebrata</taxon>
        <taxon>Euteleostomi</taxon>
        <taxon>Lepidosauria</taxon>
        <taxon>Squamata</taxon>
        <taxon>Bifurcata</taxon>
        <taxon>Unidentata</taxon>
        <taxon>Episquamata</taxon>
        <taxon>Laterata</taxon>
        <taxon>Lacertibaenia</taxon>
        <taxon>Lacertidae</taxon>
        <taxon>Podarcis</taxon>
    </lineage>
</organism>
<accession>A0AA35KKH0</accession>
<protein>
    <submittedName>
        <fullName evidence="2">Uncharacterized protein</fullName>
    </submittedName>
</protein>
<feature type="region of interest" description="Disordered" evidence="1">
    <location>
        <begin position="35"/>
        <end position="178"/>
    </location>
</feature>
<feature type="compositionally biased region" description="Low complexity" evidence="1">
    <location>
        <begin position="35"/>
        <end position="51"/>
    </location>
</feature>
<sequence length="178" mass="19377">MTVRRTCLAPGYPTPDSPQCRRRSAISVVFRRAPSLLLSPPSRLSPARPRSVCLTQESQRRLRREREGGKQRQEPPPRGLEDGGWDGEEEAEAAAAAGTGLWEKAAGLFAQARLRETPPPPPRPREAPLSPPPQPPLGAGSPPPDSPLPRRREMDVGAAALPPPTEPRRPRLEAPPRS</sequence>
<dbReference type="EMBL" id="OX395132">
    <property type="protein sequence ID" value="CAI5779931.1"/>
    <property type="molecule type" value="Genomic_DNA"/>
</dbReference>
<evidence type="ECO:0000313" key="2">
    <source>
        <dbReference type="EMBL" id="CAI5779931.1"/>
    </source>
</evidence>
<feature type="compositionally biased region" description="Acidic residues" evidence="1">
    <location>
        <begin position="83"/>
        <end position="92"/>
    </location>
</feature>
<proteinExistence type="predicted"/>
<name>A0AA35KKH0_9SAUR</name>
<keyword evidence="3" id="KW-1185">Reference proteome</keyword>
<dbReference type="AlphaFoldDB" id="A0AA35KKH0"/>
<feature type="compositionally biased region" description="Low complexity" evidence="1">
    <location>
        <begin position="93"/>
        <end position="106"/>
    </location>
</feature>